<protein>
    <recommendedName>
        <fullName evidence="5">Ser-Thr-rich glycosyl-phosphatidyl-inositol-anchored membrane family-domain-containing protein</fullName>
    </recommendedName>
</protein>
<dbReference type="OrthoDB" id="2339190at2759"/>
<organism evidence="3 4">
    <name type="scientific">Crucibulum laeve</name>
    <dbReference type="NCBI Taxonomy" id="68775"/>
    <lineage>
        <taxon>Eukaryota</taxon>
        <taxon>Fungi</taxon>
        <taxon>Dikarya</taxon>
        <taxon>Basidiomycota</taxon>
        <taxon>Agaricomycotina</taxon>
        <taxon>Agaricomycetes</taxon>
        <taxon>Agaricomycetidae</taxon>
        <taxon>Agaricales</taxon>
        <taxon>Agaricineae</taxon>
        <taxon>Nidulariaceae</taxon>
        <taxon>Crucibulum</taxon>
    </lineage>
</organism>
<evidence type="ECO:0008006" key="5">
    <source>
        <dbReference type="Google" id="ProtNLM"/>
    </source>
</evidence>
<evidence type="ECO:0000313" key="4">
    <source>
        <dbReference type="Proteomes" id="UP000308652"/>
    </source>
</evidence>
<evidence type="ECO:0000256" key="2">
    <source>
        <dbReference type="SAM" id="SignalP"/>
    </source>
</evidence>
<feature type="compositionally biased region" description="Low complexity" evidence="1">
    <location>
        <begin position="183"/>
        <end position="196"/>
    </location>
</feature>
<dbReference type="EMBL" id="ML213601">
    <property type="protein sequence ID" value="TFK39038.1"/>
    <property type="molecule type" value="Genomic_DNA"/>
</dbReference>
<feature type="non-terminal residue" evidence="3">
    <location>
        <position position="1"/>
    </location>
</feature>
<proteinExistence type="predicted"/>
<evidence type="ECO:0000256" key="1">
    <source>
        <dbReference type="SAM" id="MobiDB-lite"/>
    </source>
</evidence>
<evidence type="ECO:0000313" key="3">
    <source>
        <dbReference type="EMBL" id="TFK39038.1"/>
    </source>
</evidence>
<keyword evidence="4" id="KW-1185">Reference proteome</keyword>
<gene>
    <name evidence="3" type="ORF">BDQ12DRAFT_604579</name>
</gene>
<accession>A0A5C3M5C5</accession>
<dbReference type="AlphaFoldDB" id="A0A5C3M5C5"/>
<sequence length="253" mass="25673">IMLAFTTLCLSFFLSIAHAFPLAQLTSLAQRDVFVPRITSPNADTVWPVGTKQTVTWDISNIPKQITNPIGKVILGHMENDNNPLAQNFNLTAGKVQITVPDVPPRDDYIIVLFGDSGNSSPSFVITRITGGSSSSATGTATTIRAASSSALITTPIPITGSEITGGSLSATPSPPIATETLPTGTTTTGSAPSSDSSAISSIVSSAASAISSAVASATSAGASQTAPSSNAAWQVKAPIGLASMLVGFVLLI</sequence>
<feature type="signal peptide" evidence="2">
    <location>
        <begin position="1"/>
        <end position="19"/>
    </location>
</feature>
<dbReference type="STRING" id="68775.A0A5C3M5C5"/>
<keyword evidence="2" id="KW-0732">Signal</keyword>
<name>A0A5C3M5C5_9AGAR</name>
<reference evidence="3 4" key="1">
    <citation type="journal article" date="2019" name="Nat. Ecol. Evol.">
        <title>Megaphylogeny resolves global patterns of mushroom evolution.</title>
        <authorList>
            <person name="Varga T."/>
            <person name="Krizsan K."/>
            <person name="Foldi C."/>
            <person name="Dima B."/>
            <person name="Sanchez-Garcia M."/>
            <person name="Sanchez-Ramirez S."/>
            <person name="Szollosi G.J."/>
            <person name="Szarkandi J.G."/>
            <person name="Papp V."/>
            <person name="Albert L."/>
            <person name="Andreopoulos W."/>
            <person name="Angelini C."/>
            <person name="Antonin V."/>
            <person name="Barry K.W."/>
            <person name="Bougher N.L."/>
            <person name="Buchanan P."/>
            <person name="Buyck B."/>
            <person name="Bense V."/>
            <person name="Catcheside P."/>
            <person name="Chovatia M."/>
            <person name="Cooper J."/>
            <person name="Damon W."/>
            <person name="Desjardin D."/>
            <person name="Finy P."/>
            <person name="Geml J."/>
            <person name="Haridas S."/>
            <person name="Hughes K."/>
            <person name="Justo A."/>
            <person name="Karasinski D."/>
            <person name="Kautmanova I."/>
            <person name="Kiss B."/>
            <person name="Kocsube S."/>
            <person name="Kotiranta H."/>
            <person name="LaButti K.M."/>
            <person name="Lechner B.E."/>
            <person name="Liimatainen K."/>
            <person name="Lipzen A."/>
            <person name="Lukacs Z."/>
            <person name="Mihaltcheva S."/>
            <person name="Morgado L.N."/>
            <person name="Niskanen T."/>
            <person name="Noordeloos M.E."/>
            <person name="Ohm R.A."/>
            <person name="Ortiz-Santana B."/>
            <person name="Ovrebo C."/>
            <person name="Racz N."/>
            <person name="Riley R."/>
            <person name="Savchenko A."/>
            <person name="Shiryaev A."/>
            <person name="Soop K."/>
            <person name="Spirin V."/>
            <person name="Szebenyi C."/>
            <person name="Tomsovsky M."/>
            <person name="Tulloss R.E."/>
            <person name="Uehling J."/>
            <person name="Grigoriev I.V."/>
            <person name="Vagvolgyi C."/>
            <person name="Papp T."/>
            <person name="Martin F.M."/>
            <person name="Miettinen O."/>
            <person name="Hibbett D.S."/>
            <person name="Nagy L.G."/>
        </authorList>
    </citation>
    <scope>NUCLEOTIDE SEQUENCE [LARGE SCALE GENOMIC DNA]</scope>
    <source>
        <strain evidence="3 4">CBS 166.37</strain>
    </source>
</reference>
<feature type="chain" id="PRO_5022732933" description="Ser-Thr-rich glycosyl-phosphatidyl-inositol-anchored membrane family-domain-containing protein" evidence="2">
    <location>
        <begin position="20"/>
        <end position="253"/>
    </location>
</feature>
<feature type="region of interest" description="Disordered" evidence="1">
    <location>
        <begin position="164"/>
        <end position="196"/>
    </location>
</feature>
<dbReference type="Proteomes" id="UP000308652">
    <property type="component" value="Unassembled WGS sequence"/>
</dbReference>